<dbReference type="PANTHER" id="PTHR12411">
    <property type="entry name" value="CYSTEINE PROTEASE FAMILY C1-RELATED"/>
    <property type="match status" value="1"/>
</dbReference>
<keyword evidence="3" id="KW-0325">Glycoprotein</keyword>
<dbReference type="InterPro" id="IPR000668">
    <property type="entry name" value="Peptidase_C1A_C"/>
</dbReference>
<dbReference type="AlphaFoldDB" id="A0A976M7B6"/>
<proteinExistence type="inferred from homology"/>
<evidence type="ECO:0000313" key="6">
    <source>
        <dbReference type="EMBL" id="UKJ89810.2"/>
    </source>
</evidence>
<dbReference type="InterPro" id="IPR038765">
    <property type="entry name" value="Papain-like_cys_pep_sf"/>
</dbReference>
<dbReference type="CDD" id="cd02619">
    <property type="entry name" value="Peptidase_C1"/>
    <property type="match status" value="1"/>
</dbReference>
<evidence type="ECO:0000256" key="3">
    <source>
        <dbReference type="ARBA" id="ARBA00023180"/>
    </source>
</evidence>
<dbReference type="InterPro" id="IPR013128">
    <property type="entry name" value="Peptidase_C1A"/>
</dbReference>
<evidence type="ECO:0000313" key="7">
    <source>
        <dbReference type="Proteomes" id="UP000244803"/>
    </source>
</evidence>
<dbReference type="EMBL" id="CP056067">
    <property type="protein sequence ID" value="UKJ89810.2"/>
    <property type="molecule type" value="Genomic_DNA"/>
</dbReference>
<dbReference type="GO" id="GO:0008234">
    <property type="term" value="F:cysteine-type peptidase activity"/>
    <property type="evidence" value="ECO:0007669"/>
    <property type="project" value="InterPro"/>
</dbReference>
<keyword evidence="2" id="KW-0865">Zymogen</keyword>
<reference evidence="6" key="1">
    <citation type="submission" date="2022-07" db="EMBL/GenBank/DDBJ databases">
        <title>Evaluation of T. orientalis genome assembly methods using nanopore sequencing and analysis of variation between genomes.</title>
        <authorList>
            <person name="Yam J."/>
            <person name="Micallef M.L."/>
            <person name="Liu M."/>
            <person name="Djordjevic S.P."/>
            <person name="Bogema D.R."/>
            <person name="Jenkins C."/>
        </authorList>
    </citation>
    <scope>NUCLEOTIDE SEQUENCE</scope>
    <source>
        <strain evidence="6">Fish Creek</strain>
    </source>
</reference>
<gene>
    <name evidence="6" type="ORF">MACJ_003064</name>
</gene>
<feature type="compositionally biased region" description="Polar residues" evidence="4">
    <location>
        <begin position="158"/>
        <end position="167"/>
    </location>
</feature>
<feature type="compositionally biased region" description="Polar residues" evidence="4">
    <location>
        <begin position="70"/>
        <end position="94"/>
    </location>
</feature>
<feature type="compositionally biased region" description="Polar residues" evidence="4">
    <location>
        <begin position="196"/>
        <end position="215"/>
    </location>
</feature>
<dbReference type="PROSITE" id="PS00639">
    <property type="entry name" value="THIOL_PROTEASE_HIS"/>
    <property type="match status" value="1"/>
</dbReference>
<dbReference type="Gene3D" id="3.90.70.10">
    <property type="entry name" value="Cysteine proteinases"/>
    <property type="match status" value="1"/>
</dbReference>
<evidence type="ECO:0000256" key="1">
    <source>
        <dbReference type="ARBA" id="ARBA00008455"/>
    </source>
</evidence>
<organism evidence="6 7">
    <name type="scientific">Theileria orientalis</name>
    <dbReference type="NCBI Taxonomy" id="68886"/>
    <lineage>
        <taxon>Eukaryota</taxon>
        <taxon>Sar</taxon>
        <taxon>Alveolata</taxon>
        <taxon>Apicomplexa</taxon>
        <taxon>Aconoidasida</taxon>
        <taxon>Piroplasmida</taxon>
        <taxon>Theileriidae</taxon>
        <taxon>Theileria</taxon>
    </lineage>
</organism>
<comment type="similarity">
    <text evidence="1">Belongs to the peptidase C1 family.</text>
</comment>
<evidence type="ECO:0000259" key="5">
    <source>
        <dbReference type="SMART" id="SM00645"/>
    </source>
</evidence>
<dbReference type="Proteomes" id="UP000244803">
    <property type="component" value="Chromosome 4"/>
</dbReference>
<dbReference type="InterPro" id="IPR025660">
    <property type="entry name" value="Pept_his_AS"/>
</dbReference>
<evidence type="ECO:0000256" key="2">
    <source>
        <dbReference type="ARBA" id="ARBA00023145"/>
    </source>
</evidence>
<dbReference type="GO" id="GO:0006508">
    <property type="term" value="P:proteolysis"/>
    <property type="evidence" value="ECO:0007669"/>
    <property type="project" value="UniProtKB-KW"/>
</dbReference>
<keyword evidence="6" id="KW-0645">Protease</keyword>
<feature type="domain" description="Peptidase C1A papain C-terminal" evidence="5">
    <location>
        <begin position="344"/>
        <end position="592"/>
    </location>
</feature>
<dbReference type="Pfam" id="PF00112">
    <property type="entry name" value="Peptidase_C1"/>
    <property type="match status" value="1"/>
</dbReference>
<dbReference type="PRINTS" id="PR00705">
    <property type="entry name" value="PAPAIN"/>
</dbReference>
<dbReference type="OrthoDB" id="190265at2759"/>
<feature type="region of interest" description="Disordered" evidence="4">
    <location>
        <begin position="46"/>
        <end position="219"/>
    </location>
</feature>
<sequence length="701" mass="78587">MVRSVFIIGFINFILVSGYKHNFNVHLSLVDDNGNIRVSSAKVTNSYDENPKINEPPSKSIPSRYGGYSRSGNASVNSGSSYGTYVNRNSSNVNDLRKNDPVIKGSSEPPSRSSIYGQTVNRYNSGSPSNIKPSVTLSNGSYGKNSTTPTLAKYSRPILNSSKTRPSPSRIDSRYGNANVTPVSTRPDLTAPTAKTYVTPSYSRHGNGSIAPTTRSSSSYSSAYTNNQCIMNRINCSLTGASGEKMENCLSCANLIYHSNDCGKYEPSSFLSLFSRNDHKHGLGRQVLSDHSDSSSLLEVSSVDDFKSEGLVPLNIEPKVSVHELLNSYDNQNHIRPRDPYCNDVRCVRLLDPESCISKLPAQNQYTCGSCWIFANTLHLEILMCMESSAKRVRKLSEMYISSCLSMSSRDPCNGGNTYHFSQIISQFQFIPSKDDLKYDIPVMSTCPRWQSNWVNQKPNIELLSPENNKLNSFRGFILIKRHEYDSSEEFINLIKDMVKEKGSAVISMKGRSVLKPDHDGKKVLKMCHHNEGTHAMVVIGYGSYFDENNQKRRYWHIRNSWGPNWGDDGNFKLDMDGPDGCNGNVFEYAVVLNVKIHKNADNARYGYLPEKVNNLGSGKTKKISVKFHDKVYSRIFFEDESNSNDPYDCNRVFSINKNKNQECVNKCKRNLKQCKDYGPKDIGACLFSIDHDYDCMMCGV</sequence>
<dbReference type="SUPFAM" id="SSF54001">
    <property type="entry name" value="Cysteine proteinases"/>
    <property type="match status" value="1"/>
</dbReference>
<accession>A0A976M7B6</accession>
<evidence type="ECO:0000256" key="4">
    <source>
        <dbReference type="SAM" id="MobiDB-lite"/>
    </source>
</evidence>
<feature type="compositionally biased region" description="Polar residues" evidence="4">
    <location>
        <begin position="108"/>
        <end position="150"/>
    </location>
</feature>
<protein>
    <submittedName>
        <fullName evidence="6">Papain-family cysteine protease</fullName>
    </submittedName>
</protein>
<name>A0A976M7B6_THEOR</name>
<keyword evidence="6" id="KW-0378">Hydrolase</keyword>
<dbReference type="SMART" id="SM00645">
    <property type="entry name" value="Pept_C1"/>
    <property type="match status" value="1"/>
</dbReference>